<dbReference type="InterPro" id="IPR024982">
    <property type="entry name" value="Rax2-like_C"/>
</dbReference>
<evidence type="ECO:0000256" key="3">
    <source>
        <dbReference type="SAM" id="MobiDB-lite"/>
    </source>
</evidence>
<feature type="domain" description="SH3" evidence="6">
    <location>
        <begin position="1315"/>
        <end position="1372"/>
    </location>
</feature>
<dbReference type="InterPro" id="IPR015915">
    <property type="entry name" value="Kelch-typ_b-propeller"/>
</dbReference>
<dbReference type="SMART" id="SM00326">
    <property type="entry name" value="SH3"/>
    <property type="match status" value="1"/>
</dbReference>
<evidence type="ECO:0000256" key="5">
    <source>
        <dbReference type="SAM" id="SignalP"/>
    </source>
</evidence>
<dbReference type="SUPFAM" id="SSF50965">
    <property type="entry name" value="Galactose oxidase, central domain"/>
    <property type="match status" value="3"/>
</dbReference>
<feature type="signal peptide" evidence="5">
    <location>
        <begin position="1"/>
        <end position="24"/>
    </location>
</feature>
<dbReference type="InterPro" id="IPR048265">
    <property type="entry name" value="Rax2-like_third"/>
</dbReference>
<dbReference type="Pfam" id="PF12768">
    <property type="entry name" value="Rax2"/>
    <property type="match status" value="2"/>
</dbReference>
<sequence length="1372" mass="141940">MTVSLRRPPWYLIPLLTLLNVTRADLPLIDFDRMGTVGLVGAFAGLDFFNSSATVSFDPSTSTLLSRSPDGSLNRIASTNTGGTVSAGCVIGNIYYVAGNFSSINNTTASNIASYDSSSGAFSALGTGGPNGRANALFCDSNHNKLWVGGQFSSPASAVAVWDTKASSWSAPPFGGLTGAAAEVSSITTNSSQDSLFFAGSFIATFQGSGFALNTSNNPNVPFSQGATPFSSSLVPVPLEKAQIQGSPSSSDPSFSNIQNTWFAADGNAAQITARTFQFISANGVRLGNTFLNGRGTTAFTVTSIPDNAVQQLHFVDLATGQNRTCTTNCPLSTDSAVLYQDFTFDNAVSLTGVQVTLSEWKGAGPGLHMFQLLSSGAFASAISSQNGISCFAPVPSNTSFTGTWTELDANTNIPATTQSILVSAVDVGTSPANGPSFTWMPYVSASGQYNVNILVPGCTDFQDCALRTSVKVTVFPGGGQAPRGPVVPSSPDFVTTITMTLADNPAGKGQNGKYRLLADRVQLILTSANATSVVANGNGTTGNGKAAFGFMEWPLSLSSGANTATGLPNTTETFLDTVGFSLFSSLGGNAAISALSESVVAAVAHHPSGAIFVGGTFSLSTPAASNIAVFKYGSLTALAGGGLNGPVTSLTLDGNTLYVGGSFTDTLTNSTQGRISGVASYDVENDQWSPLLAGVNGPVKSLDIDNGQLAVAGNFTALRSVSSGSSGRQSPGLGLWNISRGAWVNGGGFLVGSLTFVGNGTAPAKDKQQSQIIAGNIESSLRFGASGFVLLKNGNDGQADVTPLSVQLDDNTVSTPAATTKRRRTNHRRAASAWITRHMKFPRLLTRQSSTSLSPLPPFPPAPAPAVLAGTFWTNTTNSEQVAIIGGNFTFTDGNSESAGVAIYNPSTGTLSALQGQAINGTVRALLVQDTLLFIGGEFKVPGTDISSFAIYDLVHNIWVSPGVQALQGRNGAAVVVRSLSASTARANTVIVAGSFAQAGSLQCQAICAWDIAEKQWNVLGNGIQGDIASVAYAGFAFGNVSWSTLGNGADLPGPVTAVTVNNGNASSIFAAGRSADGSASFLASWNGHVWTSQGSVFGGPSTISQLAMVPLQNEHQAQGIIERDRMLLMSGNIVDSSFGQASSVLFDGQTFIPFIASSSASGTPGSVSGLFNSLANFSFTQRHLLATGVVILISIAIAAGIVFLLVLLGILWTLFSRRDEVLSKYDPADIGDDDDSAQHRPSSLLAHINAATRTTILGSPSPFHNVSAEKDAAAADAGASNVEHDPLTGPDASNYLRAETPLDAFGGGLVGEETGRPAHARYSFDGTGECELQLVVGQELEILDDRDHSWWYARDVRTGKEGVIPSAYVY</sequence>
<organism evidence="7 8">
    <name type="scientific">Multifurca ochricompacta</name>
    <dbReference type="NCBI Taxonomy" id="376703"/>
    <lineage>
        <taxon>Eukaryota</taxon>
        <taxon>Fungi</taxon>
        <taxon>Dikarya</taxon>
        <taxon>Basidiomycota</taxon>
        <taxon>Agaricomycotina</taxon>
        <taxon>Agaricomycetes</taxon>
        <taxon>Russulales</taxon>
        <taxon>Russulaceae</taxon>
        <taxon>Multifurca</taxon>
    </lineage>
</organism>
<evidence type="ECO:0000256" key="2">
    <source>
        <dbReference type="PROSITE-ProRule" id="PRU00192"/>
    </source>
</evidence>
<keyword evidence="4" id="KW-1133">Transmembrane helix</keyword>
<accession>A0AAD4QQU1</accession>
<proteinExistence type="predicted"/>
<dbReference type="InterPro" id="IPR011043">
    <property type="entry name" value="Gal_Oxase/kelch_b-propeller"/>
</dbReference>
<dbReference type="Gene3D" id="2.30.30.40">
    <property type="entry name" value="SH3 Domains"/>
    <property type="match status" value="1"/>
</dbReference>
<gene>
    <name evidence="7" type="ORF">B0F90DRAFT_1808752</name>
</gene>
<dbReference type="InterPro" id="IPR001452">
    <property type="entry name" value="SH3_domain"/>
</dbReference>
<feature type="chain" id="PRO_5042066762" evidence="5">
    <location>
        <begin position="25"/>
        <end position="1372"/>
    </location>
</feature>
<evidence type="ECO:0000313" key="7">
    <source>
        <dbReference type="EMBL" id="KAI0305506.1"/>
    </source>
</evidence>
<dbReference type="PANTHER" id="PTHR31778">
    <property type="entry name" value="BUD SITE SELECTION PROTEIN RAX2"/>
    <property type="match status" value="1"/>
</dbReference>
<protein>
    <submittedName>
        <fullName evidence="7">Cortical protein marker for cell polarity-domain-containing protein</fullName>
    </submittedName>
</protein>
<name>A0AAD4QQU1_9AGAM</name>
<evidence type="ECO:0000259" key="6">
    <source>
        <dbReference type="PROSITE" id="PS50002"/>
    </source>
</evidence>
<dbReference type="SUPFAM" id="SSF50044">
    <property type="entry name" value="SH3-domain"/>
    <property type="match status" value="1"/>
</dbReference>
<keyword evidence="8" id="KW-1185">Reference proteome</keyword>
<feature type="transmembrane region" description="Helical" evidence="4">
    <location>
        <begin position="1186"/>
        <end position="1217"/>
    </location>
</feature>
<evidence type="ECO:0000256" key="4">
    <source>
        <dbReference type="SAM" id="Phobius"/>
    </source>
</evidence>
<dbReference type="Proteomes" id="UP001203297">
    <property type="component" value="Unassembled WGS sequence"/>
</dbReference>
<dbReference type="GO" id="GO:1902929">
    <property type="term" value="C:plasma membrane of growing cell tip"/>
    <property type="evidence" value="ECO:0007669"/>
    <property type="project" value="TreeGrafter"/>
</dbReference>
<dbReference type="InterPro" id="IPR048266">
    <property type="entry name" value="Rax2-like_second"/>
</dbReference>
<comment type="caution">
    <text evidence="7">The sequence shown here is derived from an EMBL/GenBank/DDBJ whole genome shotgun (WGS) entry which is preliminary data.</text>
</comment>
<dbReference type="Pfam" id="PF20842">
    <property type="entry name" value="Rax2_2"/>
    <property type="match status" value="1"/>
</dbReference>
<dbReference type="InterPro" id="IPR036028">
    <property type="entry name" value="SH3-like_dom_sf"/>
</dbReference>
<evidence type="ECO:0000256" key="1">
    <source>
        <dbReference type="ARBA" id="ARBA00022443"/>
    </source>
</evidence>
<dbReference type="Pfam" id="PF00018">
    <property type="entry name" value="SH3_1"/>
    <property type="match status" value="1"/>
</dbReference>
<dbReference type="Gene3D" id="2.120.10.80">
    <property type="entry name" value="Kelch-type beta propeller"/>
    <property type="match status" value="2"/>
</dbReference>
<keyword evidence="4" id="KW-0472">Membrane</keyword>
<dbReference type="PROSITE" id="PS50002">
    <property type="entry name" value="SH3"/>
    <property type="match status" value="1"/>
</dbReference>
<keyword evidence="5" id="KW-0732">Signal</keyword>
<dbReference type="EMBL" id="WTXG01000005">
    <property type="protein sequence ID" value="KAI0305506.1"/>
    <property type="molecule type" value="Genomic_DNA"/>
</dbReference>
<reference evidence="7" key="1">
    <citation type="journal article" date="2022" name="New Phytol.">
        <title>Evolutionary transition to the ectomycorrhizal habit in the genomes of a hyperdiverse lineage of mushroom-forming fungi.</title>
        <authorList>
            <person name="Looney B."/>
            <person name="Miyauchi S."/>
            <person name="Morin E."/>
            <person name="Drula E."/>
            <person name="Courty P.E."/>
            <person name="Kohler A."/>
            <person name="Kuo A."/>
            <person name="LaButti K."/>
            <person name="Pangilinan J."/>
            <person name="Lipzen A."/>
            <person name="Riley R."/>
            <person name="Andreopoulos W."/>
            <person name="He G."/>
            <person name="Johnson J."/>
            <person name="Nolan M."/>
            <person name="Tritt A."/>
            <person name="Barry K.W."/>
            <person name="Grigoriev I.V."/>
            <person name="Nagy L.G."/>
            <person name="Hibbett D."/>
            <person name="Henrissat B."/>
            <person name="Matheny P.B."/>
            <person name="Labbe J."/>
            <person name="Martin F.M."/>
        </authorList>
    </citation>
    <scope>NUCLEOTIDE SEQUENCE</scope>
    <source>
        <strain evidence="7">BPL690</strain>
    </source>
</reference>
<dbReference type="Pfam" id="PF20843">
    <property type="entry name" value="Rax2_3"/>
    <property type="match status" value="1"/>
</dbReference>
<dbReference type="PANTHER" id="PTHR31778:SF2">
    <property type="entry name" value="BUD SITE SELECTION PROTEIN RAX2"/>
    <property type="match status" value="1"/>
</dbReference>
<keyword evidence="1 2" id="KW-0728">SH3 domain</keyword>
<keyword evidence="4" id="KW-0812">Transmembrane</keyword>
<feature type="region of interest" description="Disordered" evidence="3">
    <location>
        <begin position="1276"/>
        <end position="1295"/>
    </location>
</feature>
<evidence type="ECO:0000313" key="8">
    <source>
        <dbReference type="Proteomes" id="UP001203297"/>
    </source>
</evidence>